<dbReference type="InParanoid" id="A0A7C8MWX5"/>
<sequence length="293" mass="32709">MVKHQRRSHQKGMHLSELDDCSSESDSGESPTTPTRAASWTPYSQIPSALPGHSLHRPTPFSADFGPHIDEYGAQAQYGNRHSISAGDSHEYQESSVPEQHRSIQILNRMQIQPNTYYVTEQSNPAVATMNTTPLQQYHAGPPQPERSPQDIPCSTTNLNGPIQSVSSPYSPPATVRGPSSQGGYYLPNQPPQVIEHQQQQIMAHIRQQMQQSMHPLSQISTVQPVHGTQEQFQQQASHHTDSWYNEMPYQAPIEVATIGQIPTFGSVMFDGWEYKPEDDPTMPMPSARIDSM</sequence>
<keyword evidence="3" id="KW-1185">Reference proteome</keyword>
<evidence type="ECO:0000256" key="1">
    <source>
        <dbReference type="SAM" id="MobiDB-lite"/>
    </source>
</evidence>
<protein>
    <submittedName>
        <fullName evidence="2">Uncharacterized protein</fullName>
    </submittedName>
</protein>
<evidence type="ECO:0000313" key="2">
    <source>
        <dbReference type="EMBL" id="KAF2971471.1"/>
    </source>
</evidence>
<feature type="region of interest" description="Disordered" evidence="1">
    <location>
        <begin position="137"/>
        <end position="189"/>
    </location>
</feature>
<feature type="compositionally biased region" description="Polar residues" evidence="1">
    <location>
        <begin position="153"/>
        <end position="169"/>
    </location>
</feature>
<feature type="compositionally biased region" description="Acidic residues" evidence="1">
    <location>
        <begin position="18"/>
        <end position="27"/>
    </location>
</feature>
<dbReference type="AlphaFoldDB" id="A0A7C8MWX5"/>
<feature type="compositionally biased region" description="Basic residues" evidence="1">
    <location>
        <begin position="1"/>
        <end position="12"/>
    </location>
</feature>
<dbReference type="EMBL" id="WUBL01000013">
    <property type="protein sequence ID" value="KAF2971471.1"/>
    <property type="molecule type" value="Genomic_DNA"/>
</dbReference>
<gene>
    <name evidence="2" type="ORF">GQX73_g2155</name>
</gene>
<comment type="caution">
    <text evidence="2">The sequence shown here is derived from an EMBL/GenBank/DDBJ whole genome shotgun (WGS) entry which is preliminary data.</text>
</comment>
<name>A0A7C8MWX5_9PEZI</name>
<reference evidence="2 3" key="1">
    <citation type="submission" date="2019-12" db="EMBL/GenBank/DDBJ databases">
        <title>Draft genome sequence of the ascomycete Xylaria multiplex DSM 110363.</title>
        <authorList>
            <person name="Buettner E."/>
            <person name="Kellner H."/>
        </authorList>
    </citation>
    <scope>NUCLEOTIDE SEQUENCE [LARGE SCALE GENOMIC DNA]</scope>
    <source>
        <strain evidence="2 3">DSM 110363</strain>
    </source>
</reference>
<feature type="region of interest" description="Disordered" evidence="1">
    <location>
        <begin position="1"/>
        <end position="69"/>
    </location>
</feature>
<evidence type="ECO:0000313" key="3">
    <source>
        <dbReference type="Proteomes" id="UP000481858"/>
    </source>
</evidence>
<dbReference type="Proteomes" id="UP000481858">
    <property type="component" value="Unassembled WGS sequence"/>
</dbReference>
<accession>A0A7C8MWX5</accession>
<feature type="compositionally biased region" description="Polar residues" evidence="1">
    <location>
        <begin position="31"/>
        <end position="47"/>
    </location>
</feature>
<proteinExistence type="predicted"/>
<organism evidence="2 3">
    <name type="scientific">Xylaria multiplex</name>
    <dbReference type="NCBI Taxonomy" id="323545"/>
    <lineage>
        <taxon>Eukaryota</taxon>
        <taxon>Fungi</taxon>
        <taxon>Dikarya</taxon>
        <taxon>Ascomycota</taxon>
        <taxon>Pezizomycotina</taxon>
        <taxon>Sordariomycetes</taxon>
        <taxon>Xylariomycetidae</taxon>
        <taxon>Xylariales</taxon>
        <taxon>Xylariaceae</taxon>
        <taxon>Xylaria</taxon>
    </lineage>
</organism>
<dbReference type="OrthoDB" id="3437960at2759"/>